<accession>A0AA87SYK7</accession>
<organism evidence="1 2">
    <name type="scientific">Leptospira mayottensis 200901122</name>
    <dbReference type="NCBI Taxonomy" id="1193010"/>
    <lineage>
        <taxon>Bacteria</taxon>
        <taxon>Pseudomonadati</taxon>
        <taxon>Spirochaetota</taxon>
        <taxon>Spirochaetia</taxon>
        <taxon>Leptospirales</taxon>
        <taxon>Leptospiraceae</taxon>
        <taxon>Leptospira</taxon>
    </lineage>
</organism>
<evidence type="ECO:0000313" key="2">
    <source>
        <dbReference type="Proteomes" id="UP000001343"/>
    </source>
</evidence>
<gene>
    <name evidence="1" type="ORF">LEP1GSC125_0473</name>
</gene>
<proteinExistence type="predicted"/>
<comment type="caution">
    <text evidence="1">The sequence shown here is derived from an EMBL/GenBank/DDBJ whole genome shotgun (WGS) entry which is preliminary data.</text>
</comment>
<dbReference type="AlphaFoldDB" id="A0AA87SYK7"/>
<protein>
    <submittedName>
        <fullName evidence="1">Uncharacterized protein</fullName>
    </submittedName>
</protein>
<evidence type="ECO:0000313" key="1">
    <source>
        <dbReference type="EMBL" id="EKR99436.1"/>
    </source>
</evidence>
<reference evidence="1 2" key="1">
    <citation type="journal article" date="2014" name="Int. J. Syst. Evol. Microbiol.">
        <title>Leptospira mayottensis sp. nov., a pathogenic species of the genus Leptospira isolated from humans.</title>
        <authorList>
            <person name="Bourhy P."/>
            <person name="Collet L."/>
            <person name="Brisse S."/>
            <person name="Picardeau M."/>
        </authorList>
    </citation>
    <scope>NUCLEOTIDE SEQUENCE [LARGE SCALE GENOMIC DNA]</scope>
    <source>
        <strain evidence="1 2">200901122</strain>
    </source>
</reference>
<name>A0AA87SYK7_9LEPT</name>
<dbReference type="Proteomes" id="UP000001343">
    <property type="component" value="Unassembled WGS sequence"/>
</dbReference>
<sequence length="37" mass="4474">MIQKDDFGNIKRISLTQLIKCGFFLKRLKSMQNPWKF</sequence>
<dbReference type="EMBL" id="AKWM02000053">
    <property type="protein sequence ID" value="EKR99436.1"/>
    <property type="molecule type" value="Genomic_DNA"/>
</dbReference>